<gene>
    <name evidence="1" type="ORF">POTTS_288</name>
</gene>
<reference evidence="1 2" key="1">
    <citation type="submission" date="2019-04" db="EMBL/GenBank/DDBJ databases">
        <authorList>
            <person name="Potts E."/>
            <person name="Thurgood T.L."/>
            <person name="Sharma R."/>
            <person name="Urrea L."/>
            <person name="Arens D.K."/>
            <person name="Kruger J.L."/>
            <person name="Thompson D.W."/>
            <person name="Grose J.H."/>
        </authorList>
    </citation>
    <scope>NUCLEOTIDE SEQUENCE [LARGE SCALE GENOMIC DNA]</scope>
</reference>
<dbReference type="EMBL" id="MN013081">
    <property type="protein sequence ID" value="QEG12893.1"/>
    <property type="molecule type" value="Genomic_DNA"/>
</dbReference>
<proteinExistence type="predicted"/>
<name>A0A5B9NPE4_9CAUD</name>
<protein>
    <submittedName>
        <fullName evidence="1">Uncharacterized protein</fullName>
    </submittedName>
</protein>
<evidence type="ECO:0000313" key="2">
    <source>
        <dbReference type="Proteomes" id="UP000323544"/>
    </source>
</evidence>
<organism evidence="1 2">
    <name type="scientific">Klebsiella phage vB_KpnM_Potts1</name>
    <dbReference type="NCBI Taxonomy" id="2591366"/>
    <lineage>
        <taxon>Viruses</taxon>
        <taxon>Duplodnaviria</taxon>
        <taxon>Heunggongvirae</taxon>
        <taxon>Uroviricota</taxon>
        <taxon>Caudoviricetes</taxon>
        <taxon>Marfavirus</taxon>
        <taxon>Marfavirus F48</taxon>
    </lineage>
</organism>
<dbReference type="Proteomes" id="UP000323544">
    <property type="component" value="Segment"/>
</dbReference>
<accession>A0A5B9NPE4</accession>
<sequence length="42" mass="4538">MFSGEIGRHDRNSLFETLVGTQVSKAETGATDLSVQVQVLSE</sequence>
<evidence type="ECO:0000313" key="1">
    <source>
        <dbReference type="EMBL" id="QEG12893.1"/>
    </source>
</evidence>